<comment type="caution">
    <text evidence="2">The sequence shown here is derived from an EMBL/GenBank/DDBJ whole genome shotgun (WGS) entry which is preliminary data.</text>
</comment>
<gene>
    <name evidence="2" type="ORF">AVEN_120560_1</name>
</gene>
<name>A0A4Y2HDR0_ARAVE</name>
<feature type="region of interest" description="Disordered" evidence="1">
    <location>
        <begin position="1"/>
        <end position="22"/>
    </location>
</feature>
<organism evidence="2 3">
    <name type="scientific">Araneus ventricosus</name>
    <name type="common">Orbweaver spider</name>
    <name type="synonym">Epeira ventricosa</name>
    <dbReference type="NCBI Taxonomy" id="182803"/>
    <lineage>
        <taxon>Eukaryota</taxon>
        <taxon>Metazoa</taxon>
        <taxon>Ecdysozoa</taxon>
        <taxon>Arthropoda</taxon>
        <taxon>Chelicerata</taxon>
        <taxon>Arachnida</taxon>
        <taxon>Araneae</taxon>
        <taxon>Araneomorphae</taxon>
        <taxon>Entelegynae</taxon>
        <taxon>Araneoidea</taxon>
        <taxon>Araneidae</taxon>
        <taxon>Araneus</taxon>
    </lineage>
</organism>
<protein>
    <submittedName>
        <fullName evidence="2">Uncharacterized protein</fullName>
    </submittedName>
</protein>
<keyword evidence="3" id="KW-1185">Reference proteome</keyword>
<evidence type="ECO:0000313" key="2">
    <source>
        <dbReference type="EMBL" id="GBM63435.1"/>
    </source>
</evidence>
<dbReference type="AlphaFoldDB" id="A0A4Y2HDR0"/>
<accession>A0A4Y2HDR0</accession>
<proteinExistence type="predicted"/>
<reference evidence="2 3" key="1">
    <citation type="journal article" date="2019" name="Sci. Rep.">
        <title>Orb-weaving spider Araneus ventricosus genome elucidates the spidroin gene catalogue.</title>
        <authorList>
            <person name="Kono N."/>
            <person name="Nakamura H."/>
            <person name="Ohtoshi R."/>
            <person name="Moran D.A.P."/>
            <person name="Shinohara A."/>
            <person name="Yoshida Y."/>
            <person name="Fujiwara M."/>
            <person name="Mori M."/>
            <person name="Tomita M."/>
            <person name="Arakawa K."/>
        </authorList>
    </citation>
    <scope>NUCLEOTIDE SEQUENCE [LARGE SCALE GENOMIC DNA]</scope>
</reference>
<dbReference type="EMBL" id="BGPR01001867">
    <property type="protein sequence ID" value="GBM63435.1"/>
    <property type="molecule type" value="Genomic_DNA"/>
</dbReference>
<evidence type="ECO:0000256" key="1">
    <source>
        <dbReference type="SAM" id="MobiDB-lite"/>
    </source>
</evidence>
<feature type="compositionally biased region" description="Polar residues" evidence="1">
    <location>
        <begin position="12"/>
        <end position="22"/>
    </location>
</feature>
<evidence type="ECO:0000313" key="3">
    <source>
        <dbReference type="Proteomes" id="UP000499080"/>
    </source>
</evidence>
<dbReference type="Proteomes" id="UP000499080">
    <property type="component" value="Unassembled WGS sequence"/>
</dbReference>
<sequence>MTRTTPELAPPLQTSKATPTGGRLTTTYDLTCNRPHTRRIFSGIGSRTWNPSPKRDCLLVPRPSKNTEFSALCTYKELIRTCSLQYPYWSDRCLGSLFSWLGGDVTFPVVNVRKSDVSQHRKYSNNQRCKEFKINKPENSSIANRKF</sequence>